<dbReference type="Gene3D" id="3.40.50.300">
    <property type="entry name" value="P-loop containing nucleotide triphosphate hydrolases"/>
    <property type="match status" value="1"/>
</dbReference>
<evidence type="ECO:0000256" key="5">
    <source>
        <dbReference type="ARBA" id="ARBA00023136"/>
    </source>
</evidence>
<proteinExistence type="predicted"/>
<dbReference type="RefSeq" id="WP_306876589.1">
    <property type="nucleotide sequence ID" value="NZ_JAUSSW010000001.1"/>
</dbReference>
<keyword evidence="4" id="KW-0342">GTP-binding</keyword>
<organism evidence="7 8">
    <name type="scientific">Paenarthrobacter nicotinovorans</name>
    <name type="common">Arthrobacter nicotinovorans</name>
    <dbReference type="NCBI Taxonomy" id="29320"/>
    <lineage>
        <taxon>Bacteria</taxon>
        <taxon>Bacillati</taxon>
        <taxon>Actinomycetota</taxon>
        <taxon>Actinomycetes</taxon>
        <taxon>Micrococcales</taxon>
        <taxon>Micrococcaceae</taxon>
        <taxon>Paenarthrobacter</taxon>
    </lineage>
</organism>
<gene>
    <name evidence="7" type="ORF">J2T10_000171</name>
</gene>
<dbReference type="PANTHER" id="PTHR10465">
    <property type="entry name" value="TRANSMEMBRANE GTPASE FZO1"/>
    <property type="match status" value="1"/>
</dbReference>
<dbReference type="InterPro" id="IPR027417">
    <property type="entry name" value="P-loop_NTPase"/>
</dbReference>
<comment type="caution">
    <text evidence="7">The sequence shown here is derived from an EMBL/GenBank/DDBJ whole genome shotgun (WGS) entry which is preliminary data.</text>
</comment>
<keyword evidence="8" id="KW-1185">Reference proteome</keyword>
<evidence type="ECO:0000256" key="2">
    <source>
        <dbReference type="ARBA" id="ARBA00022741"/>
    </source>
</evidence>
<keyword evidence="3" id="KW-0378">Hydrolase</keyword>
<feature type="domain" description="Dynamin N-terminal" evidence="6">
    <location>
        <begin position="43"/>
        <end position="176"/>
    </location>
</feature>
<evidence type="ECO:0000256" key="1">
    <source>
        <dbReference type="ARBA" id="ARBA00004370"/>
    </source>
</evidence>
<comment type="subcellular location">
    <subcellularLocation>
        <location evidence="1">Membrane</location>
    </subcellularLocation>
</comment>
<dbReference type="PANTHER" id="PTHR10465:SF0">
    <property type="entry name" value="SARCALUMENIN"/>
    <property type="match status" value="1"/>
</dbReference>
<dbReference type="SUPFAM" id="SSF52540">
    <property type="entry name" value="P-loop containing nucleoside triphosphate hydrolases"/>
    <property type="match status" value="1"/>
</dbReference>
<dbReference type="EMBL" id="JAUSSW010000001">
    <property type="protein sequence ID" value="MDQ0100552.1"/>
    <property type="molecule type" value="Genomic_DNA"/>
</dbReference>
<keyword evidence="5" id="KW-0472">Membrane</keyword>
<reference evidence="7 8" key="1">
    <citation type="submission" date="2023-07" db="EMBL/GenBank/DDBJ databases">
        <title>Sorghum-associated microbial communities from plants grown in Nebraska, USA.</title>
        <authorList>
            <person name="Schachtman D."/>
        </authorList>
    </citation>
    <scope>NUCLEOTIDE SEQUENCE [LARGE SCALE GENOMIC DNA]</scope>
    <source>
        <strain evidence="7 8">CC523</strain>
    </source>
</reference>
<sequence>MIESGIAGAAELLRQAREVFQGDPAALAVLDDLDQRLAGPLRIAVAGMVKAGKSTLLNAIIGEEIAPTDAGECTKIVTWYRYGHAPRITLHPLAGGPQALPVHREDGRLVFSLGEFQAEDVEKLVVDWPAASLRDLTLIDTPGIASLSKDVSGRSTAFLLPEDAPTAADAVIYLMRHLHASDVRFLESFKDTAAGKSGTVNALAVLSRADEIGAGRIDSLISAAVIADRYSRDENLKSLALGVVPVAGLLAQSSRTMRQGDVDALMLLARMDRNQRERMMLSVDRFVRAAGPEGVEPGLKASLVQRFGLFGIRLAVALIRGGITNPTELAHELARRSGLGRLLDTVASLFQTRADALKARAAVVGLESLLSGSQPGQSAVLEPALEELLAGAHEFRELKLLGSLRTGGVVLPPGQAEDAERLVGGRGNLPFQRLGLPPEADAEEIARETRRALDRWRQIAENPLLVEPSAVEACRVVLRSCEGILAAMPAAR</sequence>
<protein>
    <recommendedName>
        <fullName evidence="6">Dynamin N-terminal domain-containing protein</fullName>
    </recommendedName>
</protein>
<accession>A0ABT9TG13</accession>
<dbReference type="InterPro" id="IPR027094">
    <property type="entry name" value="Mitofusin_fam"/>
</dbReference>
<evidence type="ECO:0000259" key="6">
    <source>
        <dbReference type="Pfam" id="PF00350"/>
    </source>
</evidence>
<evidence type="ECO:0000313" key="8">
    <source>
        <dbReference type="Proteomes" id="UP001244563"/>
    </source>
</evidence>
<name>A0ABT9TG13_PAENI</name>
<evidence type="ECO:0000256" key="3">
    <source>
        <dbReference type="ARBA" id="ARBA00022801"/>
    </source>
</evidence>
<dbReference type="InterPro" id="IPR045063">
    <property type="entry name" value="Dynamin_N"/>
</dbReference>
<evidence type="ECO:0000313" key="7">
    <source>
        <dbReference type="EMBL" id="MDQ0100552.1"/>
    </source>
</evidence>
<dbReference type="Pfam" id="PF00350">
    <property type="entry name" value="Dynamin_N"/>
    <property type="match status" value="1"/>
</dbReference>
<keyword evidence="2" id="KW-0547">Nucleotide-binding</keyword>
<dbReference type="Proteomes" id="UP001244563">
    <property type="component" value="Unassembled WGS sequence"/>
</dbReference>
<evidence type="ECO:0000256" key="4">
    <source>
        <dbReference type="ARBA" id="ARBA00023134"/>
    </source>
</evidence>